<dbReference type="Proteomes" id="UP000005953">
    <property type="component" value="Unassembled WGS sequence"/>
</dbReference>
<dbReference type="STRING" id="314283.MED297_08686"/>
<dbReference type="EMBL" id="AAOE01000030">
    <property type="protein sequence ID" value="EAR07883.1"/>
    <property type="molecule type" value="Genomic_DNA"/>
</dbReference>
<name>A4BJ38_9GAMM</name>
<sequence length="149" mass="16825">MSTLLIIIAVLIVLAFAAIYWQNAQVPNLGVRDGKLAPLSSKPNNVSTQTDVAEKKVEPLPFKDTTENTMFAIKRAVEAYGGGEIKEETDTYLYVVFTTSLMKYHDDAEFWLDTDNQVVHFRSASRAGRSDLGLNRTRYETLTELYKQQ</sequence>
<comment type="caution">
    <text evidence="1">The sequence shown here is derived from an EMBL/GenBank/DDBJ whole genome shotgun (WGS) entry which is preliminary data.</text>
</comment>
<dbReference type="InterPro" id="IPR010865">
    <property type="entry name" value="DUF1499"/>
</dbReference>
<evidence type="ECO:0008006" key="3">
    <source>
        <dbReference type="Google" id="ProtNLM"/>
    </source>
</evidence>
<protein>
    <recommendedName>
        <fullName evidence="3">DUF1499 domain-containing protein</fullName>
    </recommendedName>
</protein>
<organism evidence="1 2">
    <name type="scientific">Reinekea blandensis MED297</name>
    <dbReference type="NCBI Taxonomy" id="314283"/>
    <lineage>
        <taxon>Bacteria</taxon>
        <taxon>Pseudomonadati</taxon>
        <taxon>Pseudomonadota</taxon>
        <taxon>Gammaproteobacteria</taxon>
        <taxon>Oceanospirillales</taxon>
        <taxon>Saccharospirillaceae</taxon>
        <taxon>Reinekea</taxon>
    </lineage>
</organism>
<dbReference type="Pfam" id="PF07386">
    <property type="entry name" value="DUF1499"/>
    <property type="match status" value="1"/>
</dbReference>
<proteinExistence type="predicted"/>
<dbReference type="OrthoDB" id="9793534at2"/>
<dbReference type="PIRSF" id="PIRSF026426">
    <property type="entry name" value="DUF1499"/>
    <property type="match status" value="1"/>
</dbReference>
<dbReference type="PANTHER" id="PTHR34801:SF6">
    <property type="entry name" value="SLL1620 PROTEIN"/>
    <property type="match status" value="1"/>
</dbReference>
<evidence type="ECO:0000313" key="2">
    <source>
        <dbReference type="Proteomes" id="UP000005953"/>
    </source>
</evidence>
<evidence type="ECO:0000313" key="1">
    <source>
        <dbReference type="EMBL" id="EAR07883.1"/>
    </source>
</evidence>
<reference evidence="1 2" key="1">
    <citation type="submission" date="2006-02" db="EMBL/GenBank/DDBJ databases">
        <authorList>
            <person name="Pinhassi J."/>
            <person name="Pedros-Alio C."/>
            <person name="Ferriera S."/>
            <person name="Johnson J."/>
            <person name="Kravitz S."/>
            <person name="Halpern A."/>
            <person name="Remington K."/>
            <person name="Beeson K."/>
            <person name="Tran B."/>
            <person name="Rogers Y.-H."/>
            <person name="Friedman R."/>
            <person name="Venter J.C."/>
        </authorList>
    </citation>
    <scope>NUCLEOTIDE SEQUENCE [LARGE SCALE GENOMIC DNA]</scope>
    <source>
        <strain evidence="1 2">MED297</strain>
    </source>
</reference>
<dbReference type="PANTHER" id="PTHR34801">
    <property type="entry name" value="EXPRESSED PROTEIN"/>
    <property type="match status" value="1"/>
</dbReference>
<keyword evidence="2" id="KW-1185">Reference proteome</keyword>
<accession>A4BJ38</accession>
<dbReference type="AlphaFoldDB" id="A4BJ38"/>
<dbReference type="RefSeq" id="WP_008045901.1">
    <property type="nucleotide sequence ID" value="NZ_CH724152.1"/>
</dbReference>
<dbReference type="HOGENOM" id="CLU_105603_1_0_6"/>
<gene>
    <name evidence="1" type="ORF">MED297_08686</name>
</gene>